<evidence type="ECO:0000313" key="2">
    <source>
        <dbReference type="Proteomes" id="UP001234202"/>
    </source>
</evidence>
<dbReference type="Proteomes" id="UP001234202">
    <property type="component" value="Unassembled WGS sequence"/>
</dbReference>
<organism evidence="1 2">
    <name type="scientific">Naganishia onofrii</name>
    <dbReference type="NCBI Taxonomy" id="1851511"/>
    <lineage>
        <taxon>Eukaryota</taxon>
        <taxon>Fungi</taxon>
        <taxon>Dikarya</taxon>
        <taxon>Basidiomycota</taxon>
        <taxon>Agaricomycotina</taxon>
        <taxon>Tremellomycetes</taxon>
        <taxon>Filobasidiales</taxon>
        <taxon>Filobasidiaceae</taxon>
        <taxon>Naganishia</taxon>
    </lineage>
</organism>
<protein>
    <submittedName>
        <fullName evidence="1">Uncharacterized protein</fullName>
    </submittedName>
</protein>
<evidence type="ECO:0000313" key="1">
    <source>
        <dbReference type="EMBL" id="KAJ9122112.1"/>
    </source>
</evidence>
<proteinExistence type="predicted"/>
<keyword evidence="2" id="KW-1185">Reference proteome</keyword>
<sequence length="606" mass="65172">MDAADVADPTSTMVDPSSATHDTKVAEEAQGNRKASSDVSSRDTLHELEKHRQPATADKTEAPSKEEEVAIPLSRLRFALLILATAIPKITNEFGALDQLPWLANGFFITMLAFNLIYSQAMQIFPSKATIIFAVFIFEIGSLICGVAPNMPVLIFGRAFAGVGAAGIFTSAVVILAEISTMQERAKYMGLLGVSITGDRFAIASIIGPLVGGAFADHVTWRWCFYINLPFGGISIASFVFLLPGSPPMGHKNDWRGWGTYMFLELAKCDWFGAAIILAWSTCFILALQWGGASKPWSDGSVIACLVMIPFLLAVFFAWERYIGSERAMLKLFLFKNRTVVGSCLIIAFGFAAMMDLIYYISEGMQALYNMSATDAGIRLLPMIATQIVTLIVSGRLISRFGKAWYIITPGPVLIALGAALLTSIRSPNVPLSRTMGYEAIIGVGIGLFLQNTMILVQWDYHKTPRLIPQAMGAVMFWSFVGRILGISLGGVVFSNVLKKSLTQYAPTLSPEIAMVVLSSANGVWTVVPDDLRPGVLTAYAHTLSAVYSIGIPCGVIAFASAFLVNRNGGGPGTAKKPQAGGSEKTDLEKGDKSNEGSVPPVAMEA</sequence>
<comment type="caution">
    <text evidence="1">The sequence shown here is derived from an EMBL/GenBank/DDBJ whole genome shotgun (WGS) entry which is preliminary data.</text>
</comment>
<dbReference type="EMBL" id="JASBWV010000015">
    <property type="protein sequence ID" value="KAJ9122112.1"/>
    <property type="molecule type" value="Genomic_DNA"/>
</dbReference>
<reference evidence="1" key="1">
    <citation type="submission" date="2023-04" db="EMBL/GenBank/DDBJ databases">
        <title>Draft Genome sequencing of Naganishia species isolated from polar environments using Oxford Nanopore Technology.</title>
        <authorList>
            <person name="Leo P."/>
            <person name="Venkateswaran K."/>
        </authorList>
    </citation>
    <scope>NUCLEOTIDE SEQUENCE</scope>
    <source>
        <strain evidence="1">DBVPG 5303</strain>
    </source>
</reference>
<gene>
    <name evidence="1" type="ORF">QFC24_004339</name>
</gene>
<accession>A0ACC2XFR4</accession>
<name>A0ACC2XFR4_9TREE</name>